<keyword evidence="3" id="KW-1185">Reference proteome</keyword>
<evidence type="ECO:0000313" key="3">
    <source>
        <dbReference type="Proteomes" id="UP000193560"/>
    </source>
</evidence>
<dbReference type="EMBL" id="MCGE01000001">
    <property type="protein sequence ID" value="ORZ25504.1"/>
    <property type="molecule type" value="Genomic_DNA"/>
</dbReference>
<proteinExistence type="predicted"/>
<feature type="domain" description="Polysaccharide lyase 14" evidence="1">
    <location>
        <begin position="62"/>
        <end position="276"/>
    </location>
</feature>
<name>A0A1X2J2P7_9FUNG</name>
<dbReference type="PANTHER" id="PTHR40124:SF1">
    <property type="entry name" value="DISAGGREGATASE RELATED REPEAT PROTEIN"/>
    <property type="match status" value="1"/>
</dbReference>
<evidence type="ECO:0000259" key="1">
    <source>
        <dbReference type="Pfam" id="PF21294"/>
    </source>
</evidence>
<dbReference type="Proteomes" id="UP000193560">
    <property type="component" value="Unassembled WGS sequence"/>
</dbReference>
<sequence>MDTSSSSSSSNDGEYSEADSLLQETWQLANNYIYGSNDISFIPDPYISSSLPNGTMSSQTPSSSTVMRIKYGEGSYSPSGSTDAGRTGGLDFYSRPFGNQSYARALLQYDMAFDASFDWMRGGKLPGLYGGTPNNGCSGGRQADGQNCFSVRLMWRENGLGEAYLYIPTDDAFCKETPGVICNKEYGTSMFRGRIKYPKEQWTRIEIFTQINDPSWERNGVLQIWQDDEPVMEMTGLQYRTTNAVAISSLMFSTFFGGGSSDYATPHDTYAYFKNIQFSVAEPVHLSPPTIQVSSAPAATTTVLTLRNTLIGIVIPLILLFVMKVDRLIL</sequence>
<dbReference type="STRING" id="90262.A0A1X2J2P7"/>
<comment type="caution">
    <text evidence="2">The sequence shown here is derived from an EMBL/GenBank/DDBJ whole genome shotgun (WGS) entry which is preliminary data.</text>
</comment>
<dbReference type="Gene3D" id="2.60.120.200">
    <property type="match status" value="1"/>
</dbReference>
<dbReference type="Pfam" id="PF21294">
    <property type="entry name" value="Polysacc_lyase_14"/>
    <property type="match status" value="1"/>
</dbReference>
<reference evidence="2 3" key="1">
    <citation type="submission" date="2016-07" db="EMBL/GenBank/DDBJ databases">
        <title>Pervasive Adenine N6-methylation of Active Genes in Fungi.</title>
        <authorList>
            <consortium name="DOE Joint Genome Institute"/>
            <person name="Mondo S.J."/>
            <person name="Dannebaum R.O."/>
            <person name="Kuo R.C."/>
            <person name="Labutti K."/>
            <person name="Haridas S."/>
            <person name="Kuo A."/>
            <person name="Salamov A."/>
            <person name="Ahrendt S.R."/>
            <person name="Lipzen A."/>
            <person name="Sullivan W."/>
            <person name="Andreopoulos W.B."/>
            <person name="Clum A."/>
            <person name="Lindquist E."/>
            <person name="Daum C."/>
            <person name="Ramamoorthy G.K."/>
            <person name="Gryganskyi A."/>
            <person name="Culley D."/>
            <person name="Magnuson J.K."/>
            <person name="James T.Y."/>
            <person name="O'Malley M.A."/>
            <person name="Stajich J.E."/>
            <person name="Spatafora J.W."/>
            <person name="Visel A."/>
            <person name="Grigoriev I.V."/>
        </authorList>
    </citation>
    <scope>NUCLEOTIDE SEQUENCE [LARGE SCALE GENOMIC DNA]</scope>
    <source>
        <strain evidence="2 3">NRRL 1336</strain>
    </source>
</reference>
<evidence type="ECO:0000313" key="2">
    <source>
        <dbReference type="EMBL" id="ORZ25504.1"/>
    </source>
</evidence>
<organism evidence="2 3">
    <name type="scientific">Absidia repens</name>
    <dbReference type="NCBI Taxonomy" id="90262"/>
    <lineage>
        <taxon>Eukaryota</taxon>
        <taxon>Fungi</taxon>
        <taxon>Fungi incertae sedis</taxon>
        <taxon>Mucoromycota</taxon>
        <taxon>Mucoromycotina</taxon>
        <taxon>Mucoromycetes</taxon>
        <taxon>Mucorales</taxon>
        <taxon>Cunninghamellaceae</taxon>
        <taxon>Absidia</taxon>
    </lineage>
</organism>
<gene>
    <name evidence="2" type="ORF">BCR42DRAFT_315217</name>
</gene>
<dbReference type="AlphaFoldDB" id="A0A1X2J2P7"/>
<dbReference type="InterPro" id="IPR048958">
    <property type="entry name" value="Polysacc_lyase_14"/>
</dbReference>
<accession>A0A1X2J2P7</accession>
<protein>
    <recommendedName>
        <fullName evidence="1">Polysaccharide lyase 14 domain-containing protein</fullName>
    </recommendedName>
</protein>
<dbReference type="OrthoDB" id="2395160at2759"/>
<dbReference type="PANTHER" id="PTHR40124">
    <property type="match status" value="1"/>
</dbReference>